<dbReference type="AlphaFoldDB" id="A0A067PLH2"/>
<gene>
    <name evidence="2" type="ORF">JAAARDRAFT_208525</name>
</gene>
<dbReference type="Proteomes" id="UP000027265">
    <property type="component" value="Unassembled WGS sequence"/>
</dbReference>
<dbReference type="InParanoid" id="A0A067PLH2"/>
<sequence>MLPVLVLFGNKRDLDKARSYLSKGMDLLVRYDRVLTHRDKQYLHDNYDQLLRFHEKYDEDFNTIKGRLLLVGLLPVHLRFCRIFFKTAERTSTEAGRNHVALRPPNRTLDQSEKDSPDPPNLVTWTLGAIPTSIGISCLPNQSSEDFGVVSIPEGSFLIHQGDLEALSLDKDDKCGPILISSSSLDLSEEDCEDAHVYILQPGVCGTSSTGKGQGSPPDVVASP</sequence>
<proteinExistence type="predicted"/>
<dbReference type="HOGENOM" id="CLU_1235187_0_0_1"/>
<evidence type="ECO:0000313" key="2">
    <source>
        <dbReference type="EMBL" id="KDQ55743.1"/>
    </source>
</evidence>
<organism evidence="2 3">
    <name type="scientific">Jaapia argillacea MUCL 33604</name>
    <dbReference type="NCBI Taxonomy" id="933084"/>
    <lineage>
        <taxon>Eukaryota</taxon>
        <taxon>Fungi</taxon>
        <taxon>Dikarya</taxon>
        <taxon>Basidiomycota</taxon>
        <taxon>Agaricomycotina</taxon>
        <taxon>Agaricomycetes</taxon>
        <taxon>Agaricomycetidae</taxon>
        <taxon>Jaapiales</taxon>
        <taxon>Jaapiaceae</taxon>
        <taxon>Jaapia</taxon>
    </lineage>
</organism>
<evidence type="ECO:0000256" key="1">
    <source>
        <dbReference type="SAM" id="MobiDB-lite"/>
    </source>
</evidence>
<reference evidence="3" key="1">
    <citation type="journal article" date="2014" name="Proc. Natl. Acad. Sci. U.S.A.">
        <title>Extensive sampling of basidiomycete genomes demonstrates inadequacy of the white-rot/brown-rot paradigm for wood decay fungi.</title>
        <authorList>
            <person name="Riley R."/>
            <person name="Salamov A.A."/>
            <person name="Brown D.W."/>
            <person name="Nagy L.G."/>
            <person name="Floudas D."/>
            <person name="Held B.W."/>
            <person name="Levasseur A."/>
            <person name="Lombard V."/>
            <person name="Morin E."/>
            <person name="Otillar R."/>
            <person name="Lindquist E.A."/>
            <person name="Sun H."/>
            <person name="LaButti K.M."/>
            <person name="Schmutz J."/>
            <person name="Jabbour D."/>
            <person name="Luo H."/>
            <person name="Baker S.E."/>
            <person name="Pisabarro A.G."/>
            <person name="Walton J.D."/>
            <person name="Blanchette R.A."/>
            <person name="Henrissat B."/>
            <person name="Martin F."/>
            <person name="Cullen D."/>
            <person name="Hibbett D.S."/>
            <person name="Grigoriev I.V."/>
        </authorList>
    </citation>
    <scope>NUCLEOTIDE SEQUENCE [LARGE SCALE GENOMIC DNA]</scope>
    <source>
        <strain evidence="3">MUCL 33604</strain>
    </source>
</reference>
<accession>A0A067PLH2</accession>
<evidence type="ECO:0000313" key="3">
    <source>
        <dbReference type="Proteomes" id="UP000027265"/>
    </source>
</evidence>
<name>A0A067PLH2_9AGAM</name>
<feature type="region of interest" description="Disordered" evidence="1">
    <location>
        <begin position="95"/>
        <end position="121"/>
    </location>
</feature>
<dbReference type="EMBL" id="KL197724">
    <property type="protein sequence ID" value="KDQ55743.1"/>
    <property type="molecule type" value="Genomic_DNA"/>
</dbReference>
<keyword evidence="3" id="KW-1185">Reference proteome</keyword>
<protein>
    <submittedName>
        <fullName evidence="2">Uncharacterized protein</fullName>
    </submittedName>
</protein>